<dbReference type="Gene3D" id="3.40.630.30">
    <property type="match status" value="1"/>
</dbReference>
<organism evidence="2 3">
    <name type="scientific">Rubripirellula tenax</name>
    <dbReference type="NCBI Taxonomy" id="2528015"/>
    <lineage>
        <taxon>Bacteria</taxon>
        <taxon>Pseudomonadati</taxon>
        <taxon>Planctomycetota</taxon>
        <taxon>Planctomycetia</taxon>
        <taxon>Pirellulales</taxon>
        <taxon>Pirellulaceae</taxon>
        <taxon>Rubripirellula</taxon>
    </lineage>
</organism>
<reference evidence="2 3" key="1">
    <citation type="submission" date="2019-02" db="EMBL/GenBank/DDBJ databases">
        <title>Deep-cultivation of Planctomycetes and their phenomic and genomic characterization uncovers novel biology.</title>
        <authorList>
            <person name="Wiegand S."/>
            <person name="Jogler M."/>
            <person name="Boedeker C."/>
            <person name="Pinto D."/>
            <person name="Vollmers J."/>
            <person name="Rivas-Marin E."/>
            <person name="Kohn T."/>
            <person name="Peeters S.H."/>
            <person name="Heuer A."/>
            <person name="Rast P."/>
            <person name="Oberbeckmann S."/>
            <person name="Bunk B."/>
            <person name="Jeske O."/>
            <person name="Meyerdierks A."/>
            <person name="Storesund J.E."/>
            <person name="Kallscheuer N."/>
            <person name="Luecker S."/>
            <person name="Lage O.M."/>
            <person name="Pohl T."/>
            <person name="Merkel B.J."/>
            <person name="Hornburger P."/>
            <person name="Mueller R.-W."/>
            <person name="Bruemmer F."/>
            <person name="Labrenz M."/>
            <person name="Spormann A.M."/>
            <person name="Op Den Camp H."/>
            <person name="Overmann J."/>
            <person name="Amann R."/>
            <person name="Jetten M.S.M."/>
            <person name="Mascher T."/>
            <person name="Medema M.H."/>
            <person name="Devos D.P."/>
            <person name="Kaster A.-K."/>
            <person name="Ovreas L."/>
            <person name="Rohde M."/>
            <person name="Galperin M.Y."/>
            <person name="Jogler C."/>
        </authorList>
    </citation>
    <scope>NUCLEOTIDE SEQUENCE [LARGE SCALE GENOMIC DNA]</scope>
    <source>
        <strain evidence="2 3">Poly51</strain>
    </source>
</reference>
<dbReference type="AlphaFoldDB" id="A0A5C6E1T3"/>
<evidence type="ECO:0000313" key="2">
    <source>
        <dbReference type="EMBL" id="TWU43613.1"/>
    </source>
</evidence>
<dbReference type="InterPro" id="IPR000182">
    <property type="entry name" value="GNAT_dom"/>
</dbReference>
<keyword evidence="3" id="KW-1185">Reference proteome</keyword>
<dbReference type="Pfam" id="PF13673">
    <property type="entry name" value="Acetyltransf_10"/>
    <property type="match status" value="1"/>
</dbReference>
<dbReference type="GO" id="GO:0016747">
    <property type="term" value="F:acyltransferase activity, transferring groups other than amino-acyl groups"/>
    <property type="evidence" value="ECO:0007669"/>
    <property type="project" value="InterPro"/>
</dbReference>
<evidence type="ECO:0000313" key="3">
    <source>
        <dbReference type="Proteomes" id="UP000318288"/>
    </source>
</evidence>
<dbReference type="RefSeq" id="WP_146462582.1">
    <property type="nucleotide sequence ID" value="NZ_SJPW01000017.1"/>
</dbReference>
<dbReference type="PROSITE" id="PS51186">
    <property type="entry name" value="GNAT"/>
    <property type="match status" value="1"/>
</dbReference>
<gene>
    <name evidence="2" type="ORF">Poly51_62680</name>
</gene>
<dbReference type="Proteomes" id="UP000318288">
    <property type="component" value="Unassembled WGS sequence"/>
</dbReference>
<evidence type="ECO:0000259" key="1">
    <source>
        <dbReference type="PROSITE" id="PS51186"/>
    </source>
</evidence>
<feature type="domain" description="N-acetyltransferase" evidence="1">
    <location>
        <begin position="4"/>
        <end position="136"/>
    </location>
</feature>
<dbReference type="SUPFAM" id="SSF55729">
    <property type="entry name" value="Acyl-CoA N-acyltransferases (Nat)"/>
    <property type="match status" value="1"/>
</dbReference>
<name>A0A5C6E1T3_9BACT</name>
<protein>
    <recommendedName>
        <fullName evidence="1">N-acetyltransferase domain-containing protein</fullName>
    </recommendedName>
</protein>
<proteinExistence type="predicted"/>
<dbReference type="EMBL" id="SJPW01000017">
    <property type="protein sequence ID" value="TWU43613.1"/>
    <property type="molecule type" value="Genomic_DNA"/>
</dbReference>
<dbReference type="InterPro" id="IPR016181">
    <property type="entry name" value="Acyl_CoA_acyltransferase"/>
</dbReference>
<dbReference type="OrthoDB" id="9775804at2"/>
<accession>A0A5C6E1T3</accession>
<comment type="caution">
    <text evidence="2">The sequence shown here is derived from an EMBL/GenBank/DDBJ whole genome shotgun (WGS) entry which is preliminary data.</text>
</comment>
<sequence length="136" mass="15155">MSLTTYRDDLDFTIDDVLPIYRACDWSSATKPDALLAALRASHSVISAYVGHRMVGIGNAISDGHLVVYYPHLLVHPDFTRTGIGTGILTRLTDRYNGFHQQMLTADADAVPFYERCGFSRAGRTVSMWVYDGNDH</sequence>